<dbReference type="InterPro" id="IPR001633">
    <property type="entry name" value="EAL_dom"/>
</dbReference>
<dbReference type="InterPro" id="IPR035965">
    <property type="entry name" value="PAS-like_dom_sf"/>
</dbReference>
<dbReference type="PROSITE" id="PS50887">
    <property type="entry name" value="GGDEF"/>
    <property type="match status" value="1"/>
</dbReference>
<keyword evidence="5" id="KW-1185">Reference proteome</keyword>
<dbReference type="Pfam" id="PF00563">
    <property type="entry name" value="EAL"/>
    <property type="match status" value="1"/>
</dbReference>
<protein>
    <recommendedName>
        <fullName evidence="6">GGDEF domain-containing protein</fullName>
    </recommendedName>
</protein>
<dbReference type="CDD" id="cd01948">
    <property type="entry name" value="EAL"/>
    <property type="match status" value="1"/>
</dbReference>
<reference evidence="4 5" key="1">
    <citation type="submission" date="2018-01" db="EMBL/GenBank/DDBJ databases">
        <title>Draft genome sequence of Paucibacter aquatile CR182 isolated from freshwater of the Nakdong River.</title>
        <authorList>
            <person name="Choi A."/>
            <person name="Chung E.J."/>
        </authorList>
    </citation>
    <scope>NUCLEOTIDE SEQUENCE [LARGE SCALE GENOMIC DNA]</scope>
    <source>
        <strain evidence="4 5">CR182</strain>
    </source>
</reference>
<organism evidence="4 5">
    <name type="scientific">Kinneretia aquatilis</name>
    <dbReference type="NCBI Taxonomy" id="2070761"/>
    <lineage>
        <taxon>Bacteria</taxon>
        <taxon>Pseudomonadati</taxon>
        <taxon>Pseudomonadota</taxon>
        <taxon>Betaproteobacteria</taxon>
        <taxon>Burkholderiales</taxon>
        <taxon>Sphaerotilaceae</taxon>
        <taxon>Roseateles</taxon>
    </lineage>
</organism>
<evidence type="ECO:0008006" key="6">
    <source>
        <dbReference type="Google" id="ProtNLM"/>
    </source>
</evidence>
<feature type="domain" description="EAL" evidence="2">
    <location>
        <begin position="505"/>
        <end position="758"/>
    </location>
</feature>
<dbReference type="NCBIfam" id="TIGR00229">
    <property type="entry name" value="sensory_box"/>
    <property type="match status" value="1"/>
</dbReference>
<evidence type="ECO:0000259" key="3">
    <source>
        <dbReference type="PROSITE" id="PS50887"/>
    </source>
</evidence>
<dbReference type="PANTHER" id="PTHR44757">
    <property type="entry name" value="DIGUANYLATE CYCLASE DGCP"/>
    <property type="match status" value="1"/>
</dbReference>
<dbReference type="CDD" id="cd01949">
    <property type="entry name" value="GGDEF"/>
    <property type="match status" value="1"/>
</dbReference>
<dbReference type="Gene3D" id="3.30.70.270">
    <property type="match status" value="1"/>
</dbReference>
<evidence type="ECO:0000259" key="2">
    <source>
        <dbReference type="PROSITE" id="PS50883"/>
    </source>
</evidence>
<feature type="transmembrane region" description="Helical" evidence="1">
    <location>
        <begin position="148"/>
        <end position="166"/>
    </location>
</feature>
<feature type="transmembrane region" description="Helical" evidence="1">
    <location>
        <begin position="66"/>
        <end position="84"/>
    </location>
</feature>
<dbReference type="Gene3D" id="3.30.450.20">
    <property type="entry name" value="PAS domain"/>
    <property type="match status" value="1"/>
</dbReference>
<dbReference type="OrthoDB" id="8865389at2"/>
<feature type="transmembrane region" description="Helical" evidence="1">
    <location>
        <begin position="120"/>
        <end position="139"/>
    </location>
</feature>
<dbReference type="InterPro" id="IPR000160">
    <property type="entry name" value="GGDEF_dom"/>
</dbReference>
<keyword evidence="1" id="KW-0472">Membrane</keyword>
<evidence type="ECO:0000313" key="4">
    <source>
        <dbReference type="EMBL" id="PND38768.1"/>
    </source>
</evidence>
<evidence type="ECO:0000313" key="5">
    <source>
        <dbReference type="Proteomes" id="UP000235916"/>
    </source>
</evidence>
<dbReference type="PANTHER" id="PTHR44757:SF2">
    <property type="entry name" value="BIOFILM ARCHITECTURE MAINTENANCE PROTEIN MBAA"/>
    <property type="match status" value="1"/>
</dbReference>
<proteinExistence type="predicted"/>
<dbReference type="SUPFAM" id="SSF55073">
    <property type="entry name" value="Nucleotide cyclase"/>
    <property type="match status" value="1"/>
</dbReference>
<dbReference type="AlphaFoldDB" id="A0A2N8KZ84"/>
<dbReference type="Gene3D" id="3.20.20.450">
    <property type="entry name" value="EAL domain"/>
    <property type="match status" value="1"/>
</dbReference>
<dbReference type="NCBIfam" id="TIGR00254">
    <property type="entry name" value="GGDEF"/>
    <property type="match status" value="1"/>
</dbReference>
<dbReference type="PROSITE" id="PS50883">
    <property type="entry name" value="EAL"/>
    <property type="match status" value="1"/>
</dbReference>
<dbReference type="InterPro" id="IPR029787">
    <property type="entry name" value="Nucleotide_cyclase"/>
</dbReference>
<dbReference type="SUPFAM" id="SSF141868">
    <property type="entry name" value="EAL domain-like"/>
    <property type="match status" value="1"/>
</dbReference>
<dbReference type="InterPro" id="IPR000014">
    <property type="entry name" value="PAS"/>
</dbReference>
<dbReference type="SMART" id="SM00267">
    <property type="entry name" value="GGDEF"/>
    <property type="match status" value="1"/>
</dbReference>
<gene>
    <name evidence="4" type="ORF">C1O66_15380</name>
</gene>
<accession>A0A2N8KZ84</accession>
<feature type="transmembrane region" description="Helical" evidence="1">
    <location>
        <begin position="96"/>
        <end position="114"/>
    </location>
</feature>
<dbReference type="InterPro" id="IPR043128">
    <property type="entry name" value="Rev_trsase/Diguanyl_cyclase"/>
</dbReference>
<feature type="transmembrane region" description="Helical" evidence="1">
    <location>
        <begin position="35"/>
        <end position="54"/>
    </location>
</feature>
<dbReference type="InterPro" id="IPR052155">
    <property type="entry name" value="Biofilm_reg_signaling"/>
</dbReference>
<comment type="caution">
    <text evidence="4">The sequence shown here is derived from an EMBL/GenBank/DDBJ whole genome shotgun (WGS) entry which is preliminary data.</text>
</comment>
<name>A0A2N8KZ84_9BURK</name>
<dbReference type="SMART" id="SM00052">
    <property type="entry name" value="EAL"/>
    <property type="match status" value="1"/>
</dbReference>
<dbReference type="Proteomes" id="UP000235916">
    <property type="component" value="Unassembled WGS sequence"/>
</dbReference>
<keyword evidence="1" id="KW-0812">Transmembrane</keyword>
<sequence>MTSLMLIGSGLNAMLGIALLLLWRQDPRFVHVRLWGYSWILLSTGLTLGIALAPEQSLTWQDDLQALAASCSIMGSLMLLVAGARVYRNLSWPRKFWLPAFVLMMVSVASLARVDHRHAVLLATVYLVTGSWACAWWMGQGGNAGERFVALCFVAVGLVHGSSPMLHPLGRSNITHTLGLFVQTTLSLGLILLSVARAHAETRRQNERFTQLTQHSLQGLVVLQDHRAVYANPAAMSMFGYQPGEAALLLQRPVEVLSELVPMEQQASARERHARVLADPQARIEWEATRLTREGQLIHVRGLSSHLEWDGAPAELLVMVDDSSRQRAVDALRRQALHDELTDLPNRNFAVARLRELTRTGGAPFALISADVDRFQLINESLGHAVGDALLHSVARRLCRQLPVQAMLMRLGEDQFLVLLEEVAERREVQPVLDQILLLLEQPFEVDGEALFVHLSMGVARFPEDGEDVDSLLRAADSAMHRAKQRAGSACEFFEPRMNVRSRARLEAEQSLGRAIVEREFLLEYQPKFRADSRKLCGFEALVRWERPGLGRVSPADFVPAAERTGQISALGQLIIDTATQQLRDWLDRWGLLVPVAVNVSPLQFDDIGFADRLLARLDELGLPHQSLEIEITETAAIGHLGRVLPQLQRLRKAGVLCSMDDFGTGQSSLTMLRQLPISTMKLDRSMIDPLPEPQASAIVKATCALGRSLSLEVVAEGVENEQQAQAARELGCTQLQGYHLSRPLGAVAAGELLGRSLA</sequence>
<dbReference type="EMBL" id="POSP01000003">
    <property type="protein sequence ID" value="PND38768.1"/>
    <property type="molecule type" value="Genomic_DNA"/>
</dbReference>
<evidence type="ECO:0000256" key="1">
    <source>
        <dbReference type="SAM" id="Phobius"/>
    </source>
</evidence>
<dbReference type="InterPro" id="IPR035919">
    <property type="entry name" value="EAL_sf"/>
</dbReference>
<feature type="domain" description="GGDEF" evidence="3">
    <location>
        <begin position="363"/>
        <end position="496"/>
    </location>
</feature>
<dbReference type="CDD" id="cd00130">
    <property type="entry name" value="PAS"/>
    <property type="match status" value="1"/>
</dbReference>
<dbReference type="Pfam" id="PF00990">
    <property type="entry name" value="GGDEF"/>
    <property type="match status" value="1"/>
</dbReference>
<dbReference type="SUPFAM" id="SSF55785">
    <property type="entry name" value="PYP-like sensor domain (PAS domain)"/>
    <property type="match status" value="1"/>
</dbReference>
<feature type="transmembrane region" description="Helical" evidence="1">
    <location>
        <begin position="6"/>
        <end position="23"/>
    </location>
</feature>
<keyword evidence="1" id="KW-1133">Transmembrane helix</keyword>